<dbReference type="GeneID" id="65563307"/>
<sequence length="164" mass="19650">MIPSEELVELVYKEAMLLDEKRYDEWLELFTDDSFYWIPAWEDEENIVTDPDIDVSILYLSTKREMETYVKRITSGKAPAYNPHPRTVRMISNIIAEFNEMDNSWKVRYNWTLYIYRNLYKRLETYVGVTEMGIIKDENGKLKIKYKKVNLINDFIENGILLLI</sequence>
<dbReference type="PANTHER" id="PTHR41534:SF1">
    <property type="entry name" value="BLR3401 PROTEIN"/>
    <property type="match status" value="1"/>
</dbReference>
<dbReference type="Proteomes" id="UP000694018">
    <property type="component" value="Chromosome"/>
</dbReference>
<organism evidence="1 2">
    <name type="scientific">Saccharolobus shibatae (strain ATCC 51178 / DSM 5389 / JCM 8931 / NBRC 15437 / B12)</name>
    <name type="common">Sulfolobus shibatae</name>
    <dbReference type="NCBI Taxonomy" id="523848"/>
    <lineage>
        <taxon>Archaea</taxon>
        <taxon>Thermoproteota</taxon>
        <taxon>Thermoprotei</taxon>
        <taxon>Sulfolobales</taxon>
        <taxon>Sulfolobaceae</taxon>
        <taxon>Saccharolobus</taxon>
    </lineage>
</organism>
<evidence type="ECO:0000313" key="2">
    <source>
        <dbReference type="Proteomes" id="UP000694018"/>
    </source>
</evidence>
<dbReference type="CDD" id="cd00667">
    <property type="entry name" value="ring_hydroxylating_dioxygenases_beta"/>
    <property type="match status" value="1"/>
</dbReference>
<dbReference type="KEGG" id="sshi:J5U23_01789"/>
<accession>A0A8F5GTI1</accession>
<name>A0A8F5GTI1_SACSH</name>
<gene>
    <name evidence="1" type="ORF">J5U23_01789</name>
</gene>
<dbReference type="RefSeq" id="WP_218265901.1">
    <property type="nucleotide sequence ID" value="NZ_CP077717.1"/>
</dbReference>
<dbReference type="OrthoDB" id="236062at2157"/>
<dbReference type="AlphaFoldDB" id="A0A8F5GTI1"/>
<proteinExistence type="predicted"/>
<dbReference type="GO" id="GO:0019380">
    <property type="term" value="P:3-phenylpropionate catabolic process"/>
    <property type="evidence" value="ECO:0007669"/>
    <property type="project" value="TreeGrafter"/>
</dbReference>
<dbReference type="Pfam" id="PF00866">
    <property type="entry name" value="Ring_hydroxyl_B"/>
    <property type="match status" value="1"/>
</dbReference>
<dbReference type="InterPro" id="IPR000391">
    <property type="entry name" value="Rng_hydr_dOase-bsu"/>
</dbReference>
<protein>
    <submittedName>
        <fullName evidence="1">Uncharacterized protein</fullName>
    </submittedName>
</protein>
<reference evidence="1" key="1">
    <citation type="journal article" date="2021" name="Environ. Microbiol.">
        <title>New insights into the diversity and evolution of the archaeal mobilome from three complete genomes of Saccharolobus shibatae.</title>
        <authorList>
            <person name="Medvedeva S."/>
            <person name="Brandt D."/>
            <person name="Cvirkaite-Krupovic V."/>
            <person name="Liu Y."/>
            <person name="Severinov K."/>
            <person name="Ishino S."/>
            <person name="Ishino Y."/>
            <person name="Prangishvili D."/>
            <person name="Kalinowski J."/>
            <person name="Krupovic M."/>
        </authorList>
    </citation>
    <scope>NUCLEOTIDE SEQUENCE</scope>
    <source>
        <strain evidence="1">B12</strain>
    </source>
</reference>
<dbReference type="EMBL" id="CP077717">
    <property type="protein sequence ID" value="QXJ28920.1"/>
    <property type="molecule type" value="Genomic_DNA"/>
</dbReference>
<evidence type="ECO:0000313" key="1">
    <source>
        <dbReference type="EMBL" id="QXJ28920.1"/>
    </source>
</evidence>
<dbReference type="PANTHER" id="PTHR41534">
    <property type="entry name" value="BLR3401 PROTEIN"/>
    <property type="match status" value="1"/>
</dbReference>